<keyword evidence="6" id="KW-0560">Oxidoreductase</keyword>
<dbReference type="Gene3D" id="3.20.20.70">
    <property type="entry name" value="Aldolase class I"/>
    <property type="match status" value="1"/>
</dbReference>
<evidence type="ECO:0000313" key="16">
    <source>
        <dbReference type="Proteomes" id="UP000007799"/>
    </source>
</evidence>
<evidence type="ECO:0000256" key="11">
    <source>
        <dbReference type="ARBA" id="ARBA00047652"/>
    </source>
</evidence>
<dbReference type="InterPro" id="IPR035587">
    <property type="entry name" value="DUS-like_FMN-bd"/>
</dbReference>
<name>F2U3P8_SALR5</name>
<dbReference type="AlphaFoldDB" id="F2U3P8"/>
<gene>
    <name evidence="15" type="ORF">PTSG_02913</name>
</gene>
<dbReference type="Proteomes" id="UP000007799">
    <property type="component" value="Unassembled WGS sequence"/>
</dbReference>
<protein>
    <recommendedName>
        <fullName evidence="9">tRNA-dihydrouridine(16/17) synthase [NAD(P)(+)]</fullName>
        <ecNumber evidence="9">1.3.1.88</ecNumber>
    </recommendedName>
</protein>
<keyword evidence="5" id="KW-0521">NADP</keyword>
<reference evidence="15" key="1">
    <citation type="submission" date="2009-08" db="EMBL/GenBank/DDBJ databases">
        <title>Annotation of Salpingoeca rosetta.</title>
        <authorList>
            <consortium name="The Broad Institute Genome Sequencing Platform"/>
            <person name="Russ C."/>
            <person name="Cuomo C."/>
            <person name="Burger G."/>
            <person name="Gray M.W."/>
            <person name="Holland P.W.H."/>
            <person name="King N."/>
            <person name="Lang F.B.F."/>
            <person name="Roger A.J."/>
            <person name="Ruiz-Trillo I."/>
            <person name="Young S.K."/>
            <person name="Zeng Q."/>
            <person name="Gargeya S."/>
            <person name="Alvarado L."/>
            <person name="Berlin A."/>
            <person name="Chapman S.B."/>
            <person name="Chen Z."/>
            <person name="Freedman E."/>
            <person name="Gellesch M."/>
            <person name="Goldberg J."/>
            <person name="Griggs A."/>
            <person name="Gujja S."/>
            <person name="Heilman E."/>
            <person name="Heiman D."/>
            <person name="Howarth C."/>
            <person name="Mehta T."/>
            <person name="Neiman D."/>
            <person name="Pearson M."/>
            <person name="Roberts A."/>
            <person name="Saif S."/>
            <person name="Shea T."/>
            <person name="Shenoy N."/>
            <person name="Sisk P."/>
            <person name="Stolte C."/>
            <person name="Sykes S."/>
            <person name="White J."/>
            <person name="Yandava C."/>
            <person name="Haas B."/>
            <person name="Nusbaum C."/>
            <person name="Birren B."/>
        </authorList>
    </citation>
    <scope>NUCLEOTIDE SEQUENCE [LARGE SCALE GENOMIC DNA]</scope>
    <source>
        <strain evidence="15">ATCC 50818</strain>
    </source>
</reference>
<accession>F2U3P8</accession>
<dbReference type="PROSITE" id="PS01136">
    <property type="entry name" value="UPF0034"/>
    <property type="match status" value="1"/>
</dbReference>
<dbReference type="GO" id="GO:0050660">
    <property type="term" value="F:flavin adenine dinucleotide binding"/>
    <property type="evidence" value="ECO:0007669"/>
    <property type="project" value="InterPro"/>
</dbReference>
<evidence type="ECO:0000259" key="14">
    <source>
        <dbReference type="Pfam" id="PF01207"/>
    </source>
</evidence>
<proteinExistence type="inferred from homology"/>
<evidence type="ECO:0000256" key="5">
    <source>
        <dbReference type="ARBA" id="ARBA00022857"/>
    </source>
</evidence>
<keyword evidence="3" id="KW-0288">FMN</keyword>
<comment type="catalytic activity">
    <reaction evidence="12">
        <text>5,6-dihydrouridine(16) in tRNA + NAD(+) = uridine(16) in tRNA + NADH + H(+)</text>
        <dbReference type="Rhea" id="RHEA:53380"/>
        <dbReference type="Rhea" id="RHEA-COMP:13543"/>
        <dbReference type="Rhea" id="RHEA-COMP:13544"/>
        <dbReference type="ChEBI" id="CHEBI:15378"/>
        <dbReference type="ChEBI" id="CHEBI:57540"/>
        <dbReference type="ChEBI" id="CHEBI:57945"/>
        <dbReference type="ChEBI" id="CHEBI:65315"/>
        <dbReference type="ChEBI" id="CHEBI:74443"/>
        <dbReference type="EC" id="1.3.1.88"/>
    </reaction>
    <physiologicalReaction direction="right-to-left" evidence="12">
        <dbReference type="Rhea" id="RHEA:53382"/>
    </physiologicalReaction>
</comment>
<feature type="domain" description="DUS-like FMN-binding" evidence="14">
    <location>
        <begin position="31"/>
        <end position="305"/>
    </location>
</feature>
<sequence>MTRRPHASSSASGASAAWAWWRSLGSPRYVCAPMVWQSETAFRRLVTAEGGCDLAYTPMMHADQLLENNLAAQSHLTDLRQDMERGRPYPLLGQLCATNADDFVQAAQLVEPYVDAVDLNLGCPQRTAQAGGFGAFLMEHPDTVAAIVQRASTTLQVPVCCKIRVFTDVDKTVAFARMLQESGCSMLAVHGRTRAQRHHEGTPHYDTVRAIVEALDIPVVVNGGIATRQQADAILRHTGACATMSATGLLACPLMYTGVAASETTPFEHAHKYLEYACRYPPPCARYIRDHVLALFRSHFANYAHIDVYNMMARNMAVRTAAQYLCCVRVLASRCELSSLPGRLSDVPVLTLRRIKNLTGDWPLHTGDGWEAMLAALTQLTASDPMHRGARAADSHPIVASGGDIDGGGGDIDGYNNDSVDLDDDDAVVLWDLP</sequence>
<comment type="similarity">
    <text evidence="8">Belongs to the Dus family. Dus1 subfamily.</text>
</comment>
<evidence type="ECO:0000256" key="6">
    <source>
        <dbReference type="ARBA" id="ARBA00023002"/>
    </source>
</evidence>
<dbReference type="STRING" id="946362.F2U3P8"/>
<comment type="cofactor">
    <cofactor evidence="1">
        <name>FMN</name>
        <dbReference type="ChEBI" id="CHEBI:58210"/>
    </cofactor>
</comment>
<evidence type="ECO:0000256" key="12">
    <source>
        <dbReference type="ARBA" id="ARBA00048934"/>
    </source>
</evidence>
<evidence type="ECO:0000256" key="4">
    <source>
        <dbReference type="ARBA" id="ARBA00022694"/>
    </source>
</evidence>
<evidence type="ECO:0000256" key="1">
    <source>
        <dbReference type="ARBA" id="ARBA00001917"/>
    </source>
</evidence>
<dbReference type="GO" id="GO:0017150">
    <property type="term" value="F:tRNA dihydrouridine synthase activity"/>
    <property type="evidence" value="ECO:0007669"/>
    <property type="project" value="InterPro"/>
</dbReference>
<evidence type="ECO:0000256" key="10">
    <source>
        <dbReference type="ARBA" id="ARBA00047287"/>
    </source>
</evidence>
<evidence type="ECO:0000256" key="3">
    <source>
        <dbReference type="ARBA" id="ARBA00022643"/>
    </source>
</evidence>
<dbReference type="SUPFAM" id="SSF51395">
    <property type="entry name" value="FMN-linked oxidoreductases"/>
    <property type="match status" value="1"/>
</dbReference>
<evidence type="ECO:0000256" key="9">
    <source>
        <dbReference type="ARBA" id="ARBA00038890"/>
    </source>
</evidence>
<evidence type="ECO:0000256" key="7">
    <source>
        <dbReference type="ARBA" id="ARBA00023027"/>
    </source>
</evidence>
<keyword evidence="4" id="KW-0819">tRNA processing</keyword>
<dbReference type="EMBL" id="GL832960">
    <property type="protein sequence ID" value="EGD82242.1"/>
    <property type="molecule type" value="Genomic_DNA"/>
</dbReference>
<dbReference type="PANTHER" id="PTHR11082:SF5">
    <property type="entry name" value="TRNA-DIHYDROURIDINE(16_17) SYNTHASE [NAD(P)(+)]-LIKE"/>
    <property type="match status" value="1"/>
</dbReference>
<dbReference type="EC" id="1.3.1.88" evidence="9"/>
<dbReference type="CDD" id="cd02801">
    <property type="entry name" value="DUS_like_FMN"/>
    <property type="match status" value="1"/>
</dbReference>
<keyword evidence="2" id="KW-0285">Flavoprotein</keyword>
<dbReference type="OrthoDB" id="272303at2759"/>
<organism evidence="16">
    <name type="scientific">Salpingoeca rosetta (strain ATCC 50818 / BSB-021)</name>
    <dbReference type="NCBI Taxonomy" id="946362"/>
    <lineage>
        <taxon>Eukaryota</taxon>
        <taxon>Choanoflagellata</taxon>
        <taxon>Craspedida</taxon>
        <taxon>Salpingoecidae</taxon>
        <taxon>Salpingoeca</taxon>
    </lineage>
</organism>
<dbReference type="InterPro" id="IPR018517">
    <property type="entry name" value="tRNA_hU_synthase_CS"/>
</dbReference>
<dbReference type="InParanoid" id="F2U3P8"/>
<dbReference type="GeneID" id="16077010"/>
<dbReference type="Pfam" id="PF01207">
    <property type="entry name" value="Dus"/>
    <property type="match status" value="1"/>
</dbReference>
<dbReference type="InterPro" id="IPR013785">
    <property type="entry name" value="Aldolase_TIM"/>
</dbReference>
<evidence type="ECO:0000256" key="2">
    <source>
        <dbReference type="ARBA" id="ARBA00022630"/>
    </source>
</evidence>
<comment type="catalytic activity">
    <reaction evidence="10">
        <text>5,6-dihydrouridine(17) in tRNA + NAD(+) = uridine(17) in tRNA + NADH + H(+)</text>
        <dbReference type="Rhea" id="RHEA:53372"/>
        <dbReference type="Rhea" id="RHEA-COMP:13541"/>
        <dbReference type="Rhea" id="RHEA-COMP:13542"/>
        <dbReference type="ChEBI" id="CHEBI:15378"/>
        <dbReference type="ChEBI" id="CHEBI:57540"/>
        <dbReference type="ChEBI" id="CHEBI:57945"/>
        <dbReference type="ChEBI" id="CHEBI:65315"/>
        <dbReference type="ChEBI" id="CHEBI:74443"/>
        <dbReference type="EC" id="1.3.1.88"/>
    </reaction>
    <physiologicalReaction direction="right-to-left" evidence="10">
        <dbReference type="Rhea" id="RHEA:53374"/>
    </physiologicalReaction>
</comment>
<evidence type="ECO:0000313" key="15">
    <source>
        <dbReference type="EMBL" id="EGD82242.1"/>
    </source>
</evidence>
<dbReference type="KEGG" id="sre:PTSG_02913"/>
<dbReference type="eggNOG" id="KOG2335">
    <property type="taxonomic scope" value="Eukaryota"/>
</dbReference>
<evidence type="ECO:0000256" key="8">
    <source>
        <dbReference type="ARBA" id="ARBA00038313"/>
    </source>
</evidence>
<dbReference type="OMA" id="RWIFRES"/>
<comment type="catalytic activity">
    <reaction evidence="13">
        <text>5,6-dihydrouridine(17) in tRNA + NADP(+) = uridine(17) in tRNA + NADPH + H(+)</text>
        <dbReference type="Rhea" id="RHEA:53368"/>
        <dbReference type="Rhea" id="RHEA-COMP:13541"/>
        <dbReference type="Rhea" id="RHEA-COMP:13542"/>
        <dbReference type="ChEBI" id="CHEBI:15378"/>
        <dbReference type="ChEBI" id="CHEBI:57783"/>
        <dbReference type="ChEBI" id="CHEBI:58349"/>
        <dbReference type="ChEBI" id="CHEBI:65315"/>
        <dbReference type="ChEBI" id="CHEBI:74443"/>
        <dbReference type="EC" id="1.3.1.88"/>
    </reaction>
    <physiologicalReaction direction="right-to-left" evidence="13">
        <dbReference type="Rhea" id="RHEA:53370"/>
    </physiologicalReaction>
</comment>
<dbReference type="RefSeq" id="XP_004996425.1">
    <property type="nucleotide sequence ID" value="XM_004996368.1"/>
</dbReference>
<dbReference type="PANTHER" id="PTHR11082">
    <property type="entry name" value="TRNA-DIHYDROURIDINE SYNTHASE"/>
    <property type="match status" value="1"/>
</dbReference>
<keyword evidence="16" id="KW-1185">Reference proteome</keyword>
<keyword evidence="7" id="KW-0520">NAD</keyword>
<comment type="catalytic activity">
    <reaction evidence="11">
        <text>5,6-dihydrouridine(16) in tRNA + NADP(+) = uridine(16) in tRNA + NADPH + H(+)</text>
        <dbReference type="Rhea" id="RHEA:53376"/>
        <dbReference type="Rhea" id="RHEA-COMP:13543"/>
        <dbReference type="Rhea" id="RHEA-COMP:13544"/>
        <dbReference type="ChEBI" id="CHEBI:15378"/>
        <dbReference type="ChEBI" id="CHEBI:57783"/>
        <dbReference type="ChEBI" id="CHEBI:58349"/>
        <dbReference type="ChEBI" id="CHEBI:65315"/>
        <dbReference type="ChEBI" id="CHEBI:74443"/>
        <dbReference type="EC" id="1.3.1.88"/>
    </reaction>
    <physiologicalReaction direction="right-to-left" evidence="11">
        <dbReference type="Rhea" id="RHEA:53378"/>
    </physiologicalReaction>
</comment>
<evidence type="ECO:0000256" key="13">
    <source>
        <dbReference type="ARBA" id="ARBA00049467"/>
    </source>
</evidence>